<feature type="transmembrane region" description="Helical" evidence="6">
    <location>
        <begin position="133"/>
        <end position="151"/>
    </location>
</feature>
<evidence type="ECO:0000256" key="7">
    <source>
        <dbReference type="SAM" id="SignalP"/>
    </source>
</evidence>
<dbReference type="EMBL" id="KB308480">
    <property type="protein sequence ID" value="ELT97704.1"/>
    <property type="molecule type" value="Genomic_DNA"/>
</dbReference>
<evidence type="ECO:0000313" key="9">
    <source>
        <dbReference type="EnsemblMetazoa" id="CapteP94046"/>
    </source>
</evidence>
<dbReference type="GO" id="GO:0005385">
    <property type="term" value="F:zinc ion transmembrane transporter activity"/>
    <property type="evidence" value="ECO:0007669"/>
    <property type="project" value="TreeGrafter"/>
</dbReference>
<reference evidence="10" key="1">
    <citation type="submission" date="2012-12" db="EMBL/GenBank/DDBJ databases">
        <authorList>
            <person name="Hellsten U."/>
            <person name="Grimwood J."/>
            <person name="Chapman J.A."/>
            <person name="Shapiro H."/>
            <person name="Aerts A."/>
            <person name="Otillar R.P."/>
            <person name="Terry A.Y."/>
            <person name="Boore J.L."/>
            <person name="Simakov O."/>
            <person name="Marletaz F."/>
            <person name="Cho S.-J."/>
            <person name="Edsinger-Gonzales E."/>
            <person name="Havlak P."/>
            <person name="Kuo D.-H."/>
            <person name="Larsson T."/>
            <person name="Lv J."/>
            <person name="Arendt D."/>
            <person name="Savage R."/>
            <person name="Osoegawa K."/>
            <person name="de Jong P."/>
            <person name="Lindberg D.R."/>
            <person name="Seaver E.C."/>
            <person name="Weisblat D.A."/>
            <person name="Putnam N.H."/>
            <person name="Grigoriev I.V."/>
            <person name="Rokhsar D.S."/>
        </authorList>
    </citation>
    <scope>NUCLEOTIDE SEQUENCE</scope>
    <source>
        <strain evidence="10">I ESC-2004</strain>
    </source>
</reference>
<accession>R7TVF7</accession>
<dbReference type="OMA" id="HEVPHHI"/>
<feature type="transmembrane region" description="Helical" evidence="6">
    <location>
        <begin position="102"/>
        <end position="121"/>
    </location>
</feature>
<feature type="transmembrane region" description="Helical" evidence="6">
    <location>
        <begin position="62"/>
        <end position="82"/>
    </location>
</feature>
<organism evidence="8">
    <name type="scientific">Capitella teleta</name>
    <name type="common">Polychaete worm</name>
    <dbReference type="NCBI Taxonomy" id="283909"/>
    <lineage>
        <taxon>Eukaryota</taxon>
        <taxon>Metazoa</taxon>
        <taxon>Spiralia</taxon>
        <taxon>Lophotrochozoa</taxon>
        <taxon>Annelida</taxon>
        <taxon>Polychaeta</taxon>
        <taxon>Sedentaria</taxon>
        <taxon>Scolecida</taxon>
        <taxon>Capitellidae</taxon>
        <taxon>Capitella</taxon>
    </lineage>
</organism>
<evidence type="ECO:0008006" key="11">
    <source>
        <dbReference type="Google" id="ProtNLM"/>
    </source>
</evidence>
<protein>
    <recommendedName>
        <fullName evidence="11">Zinc transporter ZIP13</fullName>
    </recommendedName>
</protein>
<dbReference type="GO" id="GO:0006882">
    <property type="term" value="P:intracellular zinc ion homeostasis"/>
    <property type="evidence" value="ECO:0007669"/>
    <property type="project" value="TreeGrafter"/>
</dbReference>
<dbReference type="Pfam" id="PF02535">
    <property type="entry name" value="Zip"/>
    <property type="match status" value="1"/>
</dbReference>
<dbReference type="FunCoup" id="R7TVF7">
    <property type="interactions" value="957"/>
</dbReference>
<dbReference type="EnsemblMetazoa" id="CapteT94046">
    <property type="protein sequence ID" value="CapteP94046"/>
    <property type="gene ID" value="CapteG94046"/>
</dbReference>
<keyword evidence="2 6" id="KW-0812">Transmembrane</keyword>
<feature type="region of interest" description="Disordered" evidence="5">
    <location>
        <begin position="159"/>
        <end position="185"/>
    </location>
</feature>
<evidence type="ECO:0000256" key="1">
    <source>
        <dbReference type="ARBA" id="ARBA00004141"/>
    </source>
</evidence>
<comment type="subcellular location">
    <subcellularLocation>
        <location evidence="1">Membrane</location>
        <topology evidence="1">Multi-pass membrane protein</topology>
    </subcellularLocation>
</comment>
<feature type="signal peptide" evidence="7">
    <location>
        <begin position="1"/>
        <end position="20"/>
    </location>
</feature>
<feature type="chain" id="PRO_5008787397" description="Zinc transporter ZIP13" evidence="7">
    <location>
        <begin position="21"/>
        <end position="359"/>
    </location>
</feature>
<evidence type="ECO:0000313" key="10">
    <source>
        <dbReference type="Proteomes" id="UP000014760"/>
    </source>
</evidence>
<sequence length="359" mass="38998">MVRLVLVALVCLCLCEPLFGEIHRANGNKNKHQTSRSLNRDGYRKQRIEAEQLYWGHSKETWLCSLVSAGLVGLSGIFPLLVIPIETGKALRKGAGAAHLKLLLSFAVGGLLGDVFLHLLPEAWSNLPSGAHGHVWIGLWVLVGLLAFLIIEKIFPDHDTEDEDEEEREEEEEEEDGVDSGYSDTDNVTGLSTSQASHYAELARQPYFPQTTGWLNLLANVIDNFTHGLAVAGSYCVSTKTGMLTTFAVLLHEIPHEVGDFAILLKAGFDRWKAAKAQLLTASGGLLGAMTALCAESAQSAGERTAWVLPFTSGGFIYIAMVTILPDLLREKNPWHSLQQTALLLSGVGIMAAVTILAE</sequence>
<gene>
    <name evidence="8" type="ORF">CAPTEDRAFT_94046</name>
</gene>
<reference evidence="8 10" key="2">
    <citation type="journal article" date="2013" name="Nature">
        <title>Insights into bilaterian evolution from three spiralian genomes.</title>
        <authorList>
            <person name="Simakov O."/>
            <person name="Marletaz F."/>
            <person name="Cho S.J."/>
            <person name="Edsinger-Gonzales E."/>
            <person name="Havlak P."/>
            <person name="Hellsten U."/>
            <person name="Kuo D.H."/>
            <person name="Larsson T."/>
            <person name="Lv J."/>
            <person name="Arendt D."/>
            <person name="Savage R."/>
            <person name="Osoegawa K."/>
            <person name="de Jong P."/>
            <person name="Grimwood J."/>
            <person name="Chapman J.A."/>
            <person name="Shapiro H."/>
            <person name="Aerts A."/>
            <person name="Otillar R.P."/>
            <person name="Terry A.Y."/>
            <person name="Boore J.L."/>
            <person name="Grigoriev I.V."/>
            <person name="Lindberg D.R."/>
            <person name="Seaver E.C."/>
            <person name="Weisblat D.A."/>
            <person name="Putnam N.H."/>
            <person name="Rokhsar D.S."/>
        </authorList>
    </citation>
    <scope>NUCLEOTIDE SEQUENCE</scope>
    <source>
        <strain evidence="8 10">I ESC-2004</strain>
    </source>
</reference>
<feature type="transmembrane region" description="Helical" evidence="6">
    <location>
        <begin position="341"/>
        <end position="358"/>
    </location>
</feature>
<evidence type="ECO:0000256" key="2">
    <source>
        <dbReference type="ARBA" id="ARBA00022692"/>
    </source>
</evidence>
<dbReference type="GO" id="GO:0016020">
    <property type="term" value="C:membrane"/>
    <property type="evidence" value="ECO:0007669"/>
    <property type="project" value="UniProtKB-SubCell"/>
</dbReference>
<dbReference type="EMBL" id="AMQN01010751">
    <property type="status" value="NOT_ANNOTATED_CDS"/>
    <property type="molecule type" value="Genomic_DNA"/>
</dbReference>
<dbReference type="InterPro" id="IPR003689">
    <property type="entry name" value="ZIP"/>
</dbReference>
<keyword evidence="3 6" id="KW-1133">Transmembrane helix</keyword>
<feature type="compositionally biased region" description="Acidic residues" evidence="5">
    <location>
        <begin position="159"/>
        <end position="178"/>
    </location>
</feature>
<keyword evidence="10" id="KW-1185">Reference proteome</keyword>
<dbReference type="AlphaFoldDB" id="R7TVF7"/>
<reference evidence="9" key="3">
    <citation type="submission" date="2015-06" db="UniProtKB">
        <authorList>
            <consortium name="EnsemblMetazoa"/>
        </authorList>
    </citation>
    <scope>IDENTIFICATION</scope>
</reference>
<evidence type="ECO:0000256" key="5">
    <source>
        <dbReference type="SAM" id="MobiDB-lite"/>
    </source>
</evidence>
<dbReference type="STRING" id="283909.R7TVF7"/>
<dbReference type="Proteomes" id="UP000014760">
    <property type="component" value="Unassembled WGS sequence"/>
</dbReference>
<evidence type="ECO:0000313" key="8">
    <source>
        <dbReference type="EMBL" id="ELT97704.1"/>
    </source>
</evidence>
<feature type="transmembrane region" description="Helical" evidence="6">
    <location>
        <begin position="307"/>
        <end position="329"/>
    </location>
</feature>
<dbReference type="HOGENOM" id="CLU_015114_0_2_1"/>
<dbReference type="OrthoDB" id="200954at2759"/>
<proteinExistence type="predicted"/>
<evidence type="ECO:0000256" key="6">
    <source>
        <dbReference type="SAM" id="Phobius"/>
    </source>
</evidence>
<name>R7TVF7_CAPTE</name>
<evidence type="ECO:0000256" key="4">
    <source>
        <dbReference type="ARBA" id="ARBA00023136"/>
    </source>
</evidence>
<dbReference type="PANTHER" id="PTHR16950">
    <property type="entry name" value="ZINC TRANSPORTER SLC39A7 HISTIDINE-RICH MEMBRANE PROTEIN KE4"/>
    <property type="match status" value="1"/>
</dbReference>
<keyword evidence="7" id="KW-0732">Signal</keyword>
<keyword evidence="4 6" id="KW-0472">Membrane</keyword>
<dbReference type="PANTHER" id="PTHR16950:SF16">
    <property type="entry name" value="ZINC TRANSPORTER ZIP13"/>
    <property type="match status" value="1"/>
</dbReference>
<evidence type="ECO:0000256" key="3">
    <source>
        <dbReference type="ARBA" id="ARBA00022989"/>
    </source>
</evidence>